<sequence>MGKLQKSTPQTESFEEQRSPLSELPEDFERFEETSTPTKFYGFPSTAAYEGPMEITSPTEDIKDEPIVHHVSVYHSGRSDEPLTKEEKTSDTTADIARALGDKIMNLFAKQSFPYDYLSLEQYKGPLEATSRKEDIEPQPIQNVVSLYHEGRSDIKQEPAAASQGETTLHVKDIYYDDSSILSPESRLEAAFLYSDKSGFTDAAVAQAEIQAVPPQKQDEEQRRSYDVYEAKPSITGESSSETTTTEKHFISHDERPLITRQSAAKVEEEAAAQSVDSHHNGYPEKPQVDESKENETVLNIKDVYFDYPTTAAYEGPLE</sequence>
<feature type="compositionally biased region" description="Basic and acidic residues" evidence="1">
    <location>
        <begin position="277"/>
        <end position="296"/>
    </location>
</feature>
<feature type="region of interest" description="Disordered" evidence="1">
    <location>
        <begin position="211"/>
        <end position="296"/>
    </location>
</feature>
<organism evidence="2 3">
    <name type="scientific">Cylicostephanus goldi</name>
    <name type="common">Nematode worm</name>
    <dbReference type="NCBI Taxonomy" id="71465"/>
    <lineage>
        <taxon>Eukaryota</taxon>
        <taxon>Metazoa</taxon>
        <taxon>Ecdysozoa</taxon>
        <taxon>Nematoda</taxon>
        <taxon>Chromadorea</taxon>
        <taxon>Rhabditida</taxon>
        <taxon>Rhabditina</taxon>
        <taxon>Rhabditomorpha</taxon>
        <taxon>Strongyloidea</taxon>
        <taxon>Strongylidae</taxon>
        <taxon>Cylicostephanus</taxon>
    </lineage>
</organism>
<name>A0A3P6UQW9_CYLGO</name>
<evidence type="ECO:0000313" key="2">
    <source>
        <dbReference type="EMBL" id="VDK80714.1"/>
    </source>
</evidence>
<evidence type="ECO:0000313" key="3">
    <source>
        <dbReference type="Proteomes" id="UP000271889"/>
    </source>
</evidence>
<dbReference type="OrthoDB" id="5867360at2759"/>
<protein>
    <submittedName>
        <fullName evidence="2">Uncharacterized protein</fullName>
    </submittedName>
</protein>
<feature type="compositionally biased region" description="Basic and acidic residues" evidence="1">
    <location>
        <begin position="217"/>
        <end position="230"/>
    </location>
</feature>
<feature type="non-terminal residue" evidence="2">
    <location>
        <position position="319"/>
    </location>
</feature>
<feature type="compositionally biased region" description="Basic and acidic residues" evidence="1">
    <location>
        <begin position="245"/>
        <end position="258"/>
    </location>
</feature>
<dbReference type="Proteomes" id="UP000271889">
    <property type="component" value="Unassembled WGS sequence"/>
</dbReference>
<feature type="compositionally biased region" description="Polar residues" evidence="1">
    <location>
        <begin position="1"/>
        <end position="12"/>
    </location>
</feature>
<dbReference type="AlphaFoldDB" id="A0A3P6UQW9"/>
<dbReference type="EMBL" id="UYRV01027273">
    <property type="protein sequence ID" value="VDK80714.1"/>
    <property type="molecule type" value="Genomic_DNA"/>
</dbReference>
<evidence type="ECO:0000256" key="1">
    <source>
        <dbReference type="SAM" id="MobiDB-lite"/>
    </source>
</evidence>
<keyword evidence="3" id="KW-1185">Reference proteome</keyword>
<feature type="region of interest" description="Disordered" evidence="1">
    <location>
        <begin position="1"/>
        <end position="61"/>
    </location>
</feature>
<proteinExistence type="predicted"/>
<accession>A0A3P6UQW9</accession>
<reference evidence="2 3" key="1">
    <citation type="submission" date="2018-11" db="EMBL/GenBank/DDBJ databases">
        <authorList>
            <consortium name="Pathogen Informatics"/>
        </authorList>
    </citation>
    <scope>NUCLEOTIDE SEQUENCE [LARGE SCALE GENOMIC DNA]</scope>
</reference>
<gene>
    <name evidence="2" type="ORF">CGOC_LOCUS7746</name>
</gene>